<gene>
    <name evidence="1" type="ORF">WKI71_43200</name>
</gene>
<sequence length="171" mass="18664">MVERDVLVLQRAEGGRAHPVEQFAEVRIAAEIGAQRHGVDHHAEQPLGLGPAAARDARCDTEVVHTRPAVQEYLEGGEHHREQGDPLAPGQRTDLVGEVRRDGEPGGVTHEPACRGTGAVRGQIEEVGDPTELPRPVRELLLGVRSRQPGPLPGREVGELELWFGQRRHPV</sequence>
<comment type="caution">
    <text evidence="1">The sequence shown here is derived from an EMBL/GenBank/DDBJ whole genome shotgun (WGS) entry which is preliminary data.</text>
</comment>
<keyword evidence="2" id="KW-1185">Reference proteome</keyword>
<reference evidence="1 2" key="1">
    <citation type="submission" date="2024-03" db="EMBL/GenBank/DDBJ databases">
        <title>Novel Streptomyces species of biotechnological and ecological value are a feature of Machair soil.</title>
        <authorList>
            <person name="Prole J.R."/>
            <person name="Goodfellow M."/>
            <person name="Allenby N."/>
            <person name="Ward A.C."/>
        </authorList>
    </citation>
    <scope>NUCLEOTIDE SEQUENCE [LARGE SCALE GENOMIC DNA]</scope>
    <source>
        <strain evidence="1 2">MS1.AVA.1</strain>
    </source>
</reference>
<evidence type="ECO:0000313" key="2">
    <source>
        <dbReference type="Proteomes" id="UP001376459"/>
    </source>
</evidence>
<dbReference type="Proteomes" id="UP001376459">
    <property type="component" value="Unassembled WGS sequence"/>
</dbReference>
<protein>
    <submittedName>
        <fullName evidence="1">Uncharacterized protein</fullName>
    </submittedName>
</protein>
<name>A0ABU8UUV5_9ACTN</name>
<organism evidence="1 2">
    <name type="scientific">Streptomyces machairae</name>
    <dbReference type="NCBI Taxonomy" id="3134109"/>
    <lineage>
        <taxon>Bacteria</taxon>
        <taxon>Bacillati</taxon>
        <taxon>Actinomycetota</taxon>
        <taxon>Actinomycetes</taxon>
        <taxon>Kitasatosporales</taxon>
        <taxon>Streptomycetaceae</taxon>
        <taxon>Streptomyces</taxon>
    </lineage>
</organism>
<dbReference type="EMBL" id="JBBKAK010000001">
    <property type="protein sequence ID" value="MEJ8672687.1"/>
    <property type="molecule type" value="Genomic_DNA"/>
</dbReference>
<accession>A0ABU8UUV5</accession>
<proteinExistence type="predicted"/>
<evidence type="ECO:0000313" key="1">
    <source>
        <dbReference type="EMBL" id="MEJ8672687.1"/>
    </source>
</evidence>